<dbReference type="PANTHER" id="PTHR33492:SF11">
    <property type="entry name" value="OS04G0670900 PROTEIN"/>
    <property type="match status" value="1"/>
</dbReference>
<feature type="compositionally biased region" description="Low complexity" evidence="1">
    <location>
        <begin position="1"/>
        <end position="11"/>
    </location>
</feature>
<name>A0AAE0EBK9_9ROSI</name>
<dbReference type="AlphaFoldDB" id="A0AAE0EBK9"/>
<dbReference type="InterPro" id="IPR044822">
    <property type="entry name" value="Myb_DNA-bind_4"/>
</dbReference>
<feature type="compositionally biased region" description="Low complexity" evidence="1">
    <location>
        <begin position="36"/>
        <end position="45"/>
    </location>
</feature>
<feature type="region of interest" description="Disordered" evidence="1">
    <location>
        <begin position="338"/>
        <end position="364"/>
    </location>
</feature>
<feature type="domain" description="Myb-like" evidence="2">
    <location>
        <begin position="45"/>
        <end position="114"/>
    </location>
</feature>
<dbReference type="InterPro" id="IPR001005">
    <property type="entry name" value="SANT/Myb"/>
</dbReference>
<sequence>MSNPPTTTTTTTPPPQLPTQPSPSLPSLHYHHHHPQLLPTPTTPTRDYHKGNWTIQETLTLITAKKLNEDYRTTRPTTPISAGKLRWNWIEDYCWSQGCYRSQNQCNDKWDNLLRDYKKVHRYQQSRSSSSSNGPGSYWKMERQDRKLHNLPSNMSREVYEALNEVVQRRYNNNNNNNNPYSQHPQQQQLLADQSPTPVTIRQASPVAVAAPTTEVSEGVDSGETEAASDKRESNLKKRRGGKISSSIKRSASKLAQTLKSCDEMKEKRHQQVMELEQRRLQIEDTSNEVNRQGIAHFLKASFIRNNSVWFKYPIPWIFLSPETDEALRDLQEEEENTFGDPIFLEDDPLLEEDDNLDDEAYQV</sequence>
<evidence type="ECO:0000256" key="1">
    <source>
        <dbReference type="SAM" id="MobiDB-lite"/>
    </source>
</evidence>
<dbReference type="Pfam" id="PF13837">
    <property type="entry name" value="Myb_DNA-bind_4"/>
    <property type="match status" value="1"/>
</dbReference>
<dbReference type="Proteomes" id="UP001281410">
    <property type="component" value="Unassembled WGS sequence"/>
</dbReference>
<organism evidence="3 4">
    <name type="scientific">Dipteronia sinensis</name>
    <dbReference type="NCBI Taxonomy" id="43782"/>
    <lineage>
        <taxon>Eukaryota</taxon>
        <taxon>Viridiplantae</taxon>
        <taxon>Streptophyta</taxon>
        <taxon>Embryophyta</taxon>
        <taxon>Tracheophyta</taxon>
        <taxon>Spermatophyta</taxon>
        <taxon>Magnoliopsida</taxon>
        <taxon>eudicotyledons</taxon>
        <taxon>Gunneridae</taxon>
        <taxon>Pentapetalae</taxon>
        <taxon>rosids</taxon>
        <taxon>malvids</taxon>
        <taxon>Sapindales</taxon>
        <taxon>Sapindaceae</taxon>
        <taxon>Hippocastanoideae</taxon>
        <taxon>Acereae</taxon>
        <taxon>Dipteronia</taxon>
    </lineage>
</organism>
<evidence type="ECO:0000313" key="3">
    <source>
        <dbReference type="EMBL" id="KAK3222368.1"/>
    </source>
</evidence>
<evidence type="ECO:0000259" key="2">
    <source>
        <dbReference type="PROSITE" id="PS50090"/>
    </source>
</evidence>
<dbReference type="Gene3D" id="1.10.10.60">
    <property type="entry name" value="Homeodomain-like"/>
    <property type="match status" value="1"/>
</dbReference>
<feature type="compositionally biased region" description="Low complexity" evidence="1">
    <location>
        <begin position="243"/>
        <end position="252"/>
    </location>
</feature>
<accession>A0AAE0EBK9</accession>
<proteinExistence type="predicted"/>
<dbReference type="PANTHER" id="PTHR33492">
    <property type="entry name" value="OSJNBA0043A12.37 PROTEIN-RELATED"/>
    <property type="match status" value="1"/>
</dbReference>
<feature type="region of interest" description="Disordered" evidence="1">
    <location>
        <begin position="1"/>
        <end position="49"/>
    </location>
</feature>
<protein>
    <recommendedName>
        <fullName evidence="2">Myb-like domain-containing protein</fullName>
    </recommendedName>
</protein>
<feature type="region of interest" description="Disordered" evidence="1">
    <location>
        <begin position="171"/>
        <end position="252"/>
    </location>
</feature>
<evidence type="ECO:0000313" key="4">
    <source>
        <dbReference type="Proteomes" id="UP001281410"/>
    </source>
</evidence>
<reference evidence="3" key="1">
    <citation type="journal article" date="2023" name="Plant J.">
        <title>Genome sequences and population genomics provide insights into the demographic history, inbreeding, and mutation load of two 'living fossil' tree species of Dipteronia.</title>
        <authorList>
            <person name="Feng Y."/>
            <person name="Comes H.P."/>
            <person name="Chen J."/>
            <person name="Zhu S."/>
            <person name="Lu R."/>
            <person name="Zhang X."/>
            <person name="Li P."/>
            <person name="Qiu J."/>
            <person name="Olsen K.M."/>
            <person name="Qiu Y."/>
        </authorList>
    </citation>
    <scope>NUCLEOTIDE SEQUENCE</scope>
    <source>
        <strain evidence="3">NBL</strain>
    </source>
</reference>
<keyword evidence="4" id="KW-1185">Reference proteome</keyword>
<dbReference type="EMBL" id="JANJYJ010000003">
    <property type="protein sequence ID" value="KAK3222368.1"/>
    <property type="molecule type" value="Genomic_DNA"/>
</dbReference>
<feature type="compositionally biased region" description="Low complexity" evidence="1">
    <location>
        <begin position="172"/>
        <end position="196"/>
    </location>
</feature>
<feature type="compositionally biased region" description="Pro residues" evidence="1">
    <location>
        <begin position="12"/>
        <end position="24"/>
    </location>
</feature>
<comment type="caution">
    <text evidence="3">The sequence shown here is derived from an EMBL/GenBank/DDBJ whole genome shotgun (WGS) entry which is preliminary data.</text>
</comment>
<gene>
    <name evidence="3" type="ORF">Dsin_009393</name>
</gene>
<dbReference type="PROSITE" id="PS50090">
    <property type="entry name" value="MYB_LIKE"/>
    <property type="match status" value="1"/>
</dbReference>